<sequence length="116" mass="12777">MMLLGAVQSLKLNARKKVNLMRLDEVERNRECGASGRVETIGGVHFVLMILNTNLKTSCMHALHCIALHAHSQGKAAERHHMDMAAGNKACSELFKLCFQPYFVDLSEILAAVGVD</sequence>
<dbReference type="Proteomes" id="UP001085076">
    <property type="component" value="Miscellaneous, Linkage group lg03"/>
</dbReference>
<evidence type="ECO:0000313" key="2">
    <source>
        <dbReference type="Proteomes" id="UP001085076"/>
    </source>
</evidence>
<protein>
    <submittedName>
        <fullName evidence="1">Uncharacterized protein</fullName>
    </submittedName>
</protein>
<proteinExistence type="predicted"/>
<reference evidence="1" key="2">
    <citation type="journal article" date="2022" name="Hortic Res">
        <title>The genome of Dioscorea zingiberensis sheds light on the biosynthesis, origin and evolution of the medicinally important diosgenin saponins.</title>
        <authorList>
            <person name="Li Y."/>
            <person name="Tan C."/>
            <person name="Li Z."/>
            <person name="Guo J."/>
            <person name="Li S."/>
            <person name="Chen X."/>
            <person name="Wang C."/>
            <person name="Dai X."/>
            <person name="Yang H."/>
            <person name="Song W."/>
            <person name="Hou L."/>
            <person name="Xu J."/>
            <person name="Tong Z."/>
            <person name="Xu A."/>
            <person name="Yuan X."/>
            <person name="Wang W."/>
            <person name="Yang Q."/>
            <person name="Chen L."/>
            <person name="Sun Z."/>
            <person name="Wang K."/>
            <person name="Pan B."/>
            <person name="Chen J."/>
            <person name="Bao Y."/>
            <person name="Liu F."/>
            <person name="Qi X."/>
            <person name="Gang D.R."/>
            <person name="Wen J."/>
            <person name="Li J."/>
        </authorList>
    </citation>
    <scope>NUCLEOTIDE SEQUENCE</scope>
    <source>
        <strain evidence="1">Dzin_1.0</strain>
    </source>
</reference>
<reference evidence="1" key="1">
    <citation type="submission" date="2021-03" db="EMBL/GenBank/DDBJ databases">
        <authorList>
            <person name="Li Z."/>
            <person name="Yang C."/>
        </authorList>
    </citation>
    <scope>NUCLEOTIDE SEQUENCE</scope>
    <source>
        <strain evidence="1">Dzin_1.0</strain>
        <tissue evidence="1">Leaf</tissue>
    </source>
</reference>
<dbReference type="AlphaFoldDB" id="A0A9D5CVN6"/>
<gene>
    <name evidence="1" type="ORF">J5N97_014697</name>
</gene>
<evidence type="ECO:0000313" key="1">
    <source>
        <dbReference type="EMBL" id="KAJ0979223.1"/>
    </source>
</evidence>
<name>A0A9D5CVN6_9LILI</name>
<organism evidence="1 2">
    <name type="scientific">Dioscorea zingiberensis</name>
    <dbReference type="NCBI Taxonomy" id="325984"/>
    <lineage>
        <taxon>Eukaryota</taxon>
        <taxon>Viridiplantae</taxon>
        <taxon>Streptophyta</taxon>
        <taxon>Embryophyta</taxon>
        <taxon>Tracheophyta</taxon>
        <taxon>Spermatophyta</taxon>
        <taxon>Magnoliopsida</taxon>
        <taxon>Liliopsida</taxon>
        <taxon>Dioscoreales</taxon>
        <taxon>Dioscoreaceae</taxon>
        <taxon>Dioscorea</taxon>
    </lineage>
</organism>
<dbReference type="EMBL" id="JAGGNH010000003">
    <property type="protein sequence ID" value="KAJ0979223.1"/>
    <property type="molecule type" value="Genomic_DNA"/>
</dbReference>
<accession>A0A9D5CVN6</accession>
<comment type="caution">
    <text evidence="1">The sequence shown here is derived from an EMBL/GenBank/DDBJ whole genome shotgun (WGS) entry which is preliminary data.</text>
</comment>
<keyword evidence="2" id="KW-1185">Reference proteome</keyword>